<comment type="caution">
    <text evidence="1">The sequence shown here is derived from an EMBL/GenBank/DDBJ whole genome shotgun (WGS) entry which is preliminary data.</text>
</comment>
<organism evidence="1 2">
    <name type="scientific">Aspergillus melleus</name>
    <dbReference type="NCBI Taxonomy" id="138277"/>
    <lineage>
        <taxon>Eukaryota</taxon>
        <taxon>Fungi</taxon>
        <taxon>Dikarya</taxon>
        <taxon>Ascomycota</taxon>
        <taxon>Pezizomycotina</taxon>
        <taxon>Eurotiomycetes</taxon>
        <taxon>Eurotiomycetidae</taxon>
        <taxon>Eurotiales</taxon>
        <taxon>Aspergillaceae</taxon>
        <taxon>Aspergillus</taxon>
        <taxon>Aspergillus subgen. Circumdati</taxon>
    </lineage>
</organism>
<evidence type="ECO:0000313" key="2">
    <source>
        <dbReference type="Proteomes" id="UP001177260"/>
    </source>
</evidence>
<reference evidence="1 2" key="1">
    <citation type="journal article" date="2023" name="ACS Omega">
        <title>Identification of the Neoaspergillic Acid Biosynthesis Gene Cluster by Establishing an In Vitro CRISPR-Ribonucleoprotein Genetic System in Aspergillus melleus.</title>
        <authorList>
            <person name="Yuan B."/>
            <person name="Grau M.F."/>
            <person name="Murata R.M."/>
            <person name="Torok T."/>
            <person name="Venkateswaran K."/>
            <person name="Stajich J.E."/>
            <person name="Wang C.C.C."/>
        </authorList>
    </citation>
    <scope>NUCLEOTIDE SEQUENCE [LARGE SCALE GENOMIC DNA]</scope>
    <source>
        <strain evidence="1 2">IMV 1140</strain>
    </source>
</reference>
<dbReference type="EMBL" id="JAOPJF010000014">
    <property type="protein sequence ID" value="KAK1146931.1"/>
    <property type="molecule type" value="Genomic_DNA"/>
</dbReference>
<protein>
    <submittedName>
        <fullName evidence="1">Uncharacterized protein</fullName>
    </submittedName>
</protein>
<dbReference type="Proteomes" id="UP001177260">
    <property type="component" value="Unassembled WGS sequence"/>
</dbReference>
<proteinExistence type="predicted"/>
<keyword evidence="2" id="KW-1185">Reference proteome</keyword>
<accession>A0ACC3B8K2</accession>
<sequence>METPTSSSFPGSRLNTYLQLLTKVKKGLPYGQPICVSPSHTINTTDALLELASLVGPHIAILQVHADIINDWSEETVRQLISIANRHAFLIWECGRILNATVDIIGRQKAETREVRKELVDLIRKNYSKGLVRPAAWAGLATAWPSGVPVNNQEADILIPTLRNAAREAVAETVKTIRTEITTECPLTGQESTSVEIDTGSPHLASDYVVDENNSELPHRKPSTISLTQTITQHTEDVPENHHDTSRYKRSYDNQKDTESLTISSTGENLPAPPLYSRGLILCLPSAVDTSFTADYRRSCIAAADANQDFVLGFVCSEPWQITSQKEEVFDDISLEDDEDQLSDEDDMPCLTLFATISHQLGVVNGKHVEDLYDEEDEETIAYAPVASPSQLEPASSVAERLFYIVREALKSRALSSGKITTNAYTSTKVMRGRKVLHLPIIALP</sequence>
<gene>
    <name evidence="1" type="ORF">N8T08_002258</name>
</gene>
<evidence type="ECO:0000313" key="1">
    <source>
        <dbReference type="EMBL" id="KAK1146931.1"/>
    </source>
</evidence>
<name>A0ACC3B8K2_9EURO</name>